<proteinExistence type="predicted"/>
<organism evidence="2 3">
    <name type="scientific">Effrenium voratum</name>
    <dbReference type="NCBI Taxonomy" id="2562239"/>
    <lineage>
        <taxon>Eukaryota</taxon>
        <taxon>Sar</taxon>
        <taxon>Alveolata</taxon>
        <taxon>Dinophyceae</taxon>
        <taxon>Suessiales</taxon>
        <taxon>Symbiodiniaceae</taxon>
        <taxon>Effrenium</taxon>
    </lineage>
</organism>
<accession>A0AA36ILP3</accession>
<reference evidence="2" key="1">
    <citation type="submission" date="2023-08" db="EMBL/GenBank/DDBJ databases">
        <authorList>
            <person name="Chen Y."/>
            <person name="Shah S."/>
            <person name="Dougan E. K."/>
            <person name="Thang M."/>
            <person name="Chan C."/>
        </authorList>
    </citation>
    <scope>NUCLEOTIDE SEQUENCE</scope>
</reference>
<sequence>MEVTGALTLTRSAPAPVLVPARQAHGSSSGVTQWRAAAAGVLGLAVAQARRRPRCARAAQSDDLRAFLLGEPAKAPTPEKPKAAPKAAPKPAAKPKAAEKPKAAAEPAAKPAAKPKEAAKPAKPAAKAKAKAKAKSGKAEAKAHVKSALTDESPEKSAPMAAHGRSIRQTALGPEAAKHGFATDSRNCPCEPVGQLFKMRMILMDDSDLWDSAVLIGHVGACQNQLVKERATLEADMGNPAHSGLSSVL</sequence>
<feature type="region of interest" description="Disordered" evidence="1">
    <location>
        <begin position="67"/>
        <end position="164"/>
    </location>
</feature>
<evidence type="ECO:0000256" key="1">
    <source>
        <dbReference type="SAM" id="MobiDB-lite"/>
    </source>
</evidence>
<feature type="compositionally biased region" description="Low complexity" evidence="1">
    <location>
        <begin position="84"/>
        <end position="95"/>
    </location>
</feature>
<evidence type="ECO:0000313" key="3">
    <source>
        <dbReference type="Proteomes" id="UP001178507"/>
    </source>
</evidence>
<comment type="caution">
    <text evidence="2">The sequence shown here is derived from an EMBL/GenBank/DDBJ whole genome shotgun (WGS) entry which is preliminary data.</text>
</comment>
<dbReference type="AlphaFoldDB" id="A0AA36ILP3"/>
<protein>
    <submittedName>
        <fullName evidence="2">Uncharacterized protein</fullName>
    </submittedName>
</protein>
<evidence type="ECO:0000313" key="2">
    <source>
        <dbReference type="EMBL" id="CAJ1389889.1"/>
    </source>
</evidence>
<dbReference type="EMBL" id="CAUJNA010001968">
    <property type="protein sequence ID" value="CAJ1389889.1"/>
    <property type="molecule type" value="Genomic_DNA"/>
</dbReference>
<dbReference type="Proteomes" id="UP001178507">
    <property type="component" value="Unassembled WGS sequence"/>
</dbReference>
<name>A0AA36ILP3_9DINO</name>
<feature type="compositionally biased region" description="Basic residues" evidence="1">
    <location>
        <begin position="126"/>
        <end position="136"/>
    </location>
</feature>
<gene>
    <name evidence="2" type="ORF">EVOR1521_LOCUS15422</name>
</gene>
<keyword evidence="3" id="KW-1185">Reference proteome</keyword>